<dbReference type="PANTHER" id="PTHR43861">
    <property type="entry name" value="TRANS-ACONITATE 2-METHYLTRANSFERASE-RELATED"/>
    <property type="match status" value="1"/>
</dbReference>
<keyword evidence="1" id="KW-0808">Transferase</keyword>
<evidence type="ECO:0000256" key="1">
    <source>
        <dbReference type="ARBA" id="ARBA00022679"/>
    </source>
</evidence>
<protein>
    <submittedName>
        <fullName evidence="3">Methyltransferase domain-containing protein</fullName>
    </submittedName>
</protein>
<dbReference type="InterPro" id="IPR041698">
    <property type="entry name" value="Methyltransf_25"/>
</dbReference>
<dbReference type="Pfam" id="PF13649">
    <property type="entry name" value="Methyltransf_25"/>
    <property type="match status" value="1"/>
</dbReference>
<dbReference type="GO" id="GO:0032259">
    <property type="term" value="P:methylation"/>
    <property type="evidence" value="ECO:0007669"/>
    <property type="project" value="UniProtKB-KW"/>
</dbReference>
<dbReference type="CDD" id="cd02440">
    <property type="entry name" value="AdoMet_MTases"/>
    <property type="match status" value="1"/>
</dbReference>
<evidence type="ECO:0000259" key="2">
    <source>
        <dbReference type="Pfam" id="PF13649"/>
    </source>
</evidence>
<organism evidence="3 4">
    <name type="scientific">Rhodococcus navarretei</name>
    <dbReference type="NCBI Taxonomy" id="3128981"/>
    <lineage>
        <taxon>Bacteria</taxon>
        <taxon>Bacillati</taxon>
        <taxon>Actinomycetota</taxon>
        <taxon>Actinomycetes</taxon>
        <taxon>Mycobacteriales</taxon>
        <taxon>Nocardiaceae</taxon>
        <taxon>Rhodococcus</taxon>
    </lineage>
</organism>
<dbReference type="Gene3D" id="3.40.50.150">
    <property type="entry name" value="Vaccinia Virus protein VP39"/>
    <property type="match status" value="1"/>
</dbReference>
<dbReference type="RefSeq" id="WP_341442500.1">
    <property type="nucleotide sequence ID" value="NZ_JBBPCN010000001.1"/>
</dbReference>
<name>A0ABU9D1T9_9NOCA</name>
<dbReference type="GO" id="GO:0008168">
    <property type="term" value="F:methyltransferase activity"/>
    <property type="evidence" value="ECO:0007669"/>
    <property type="project" value="UniProtKB-KW"/>
</dbReference>
<comment type="caution">
    <text evidence="3">The sequence shown here is derived from an EMBL/GenBank/DDBJ whole genome shotgun (WGS) entry which is preliminary data.</text>
</comment>
<proteinExistence type="predicted"/>
<evidence type="ECO:0000313" key="3">
    <source>
        <dbReference type="EMBL" id="MEK8073564.1"/>
    </source>
</evidence>
<dbReference type="SUPFAM" id="SSF53335">
    <property type="entry name" value="S-adenosyl-L-methionine-dependent methyltransferases"/>
    <property type="match status" value="1"/>
</dbReference>
<dbReference type="EMBL" id="JBBPCN010000001">
    <property type="protein sequence ID" value="MEK8073564.1"/>
    <property type="molecule type" value="Genomic_DNA"/>
</dbReference>
<feature type="domain" description="Methyltransferase" evidence="2">
    <location>
        <begin position="41"/>
        <end position="130"/>
    </location>
</feature>
<gene>
    <name evidence="3" type="ORF">AABD04_22205</name>
</gene>
<dbReference type="InterPro" id="IPR029063">
    <property type="entry name" value="SAM-dependent_MTases_sf"/>
</dbReference>
<keyword evidence="4" id="KW-1185">Reference proteome</keyword>
<reference evidence="3 4" key="1">
    <citation type="submission" date="2024-03" db="EMBL/GenBank/DDBJ databases">
        <title>Rhodococcus navarretei sp. nov. and Pseudarthrobacter quantumdoti sp. nov., two new species with the ability to biosynthesize Quantum Dots isolated from soil samples at Union Glacier, Antarctica.</title>
        <authorList>
            <person name="Vargas M."/>
        </authorList>
    </citation>
    <scope>NUCLEOTIDE SEQUENCE [LARGE SCALE GENOMIC DNA]</scope>
    <source>
        <strain evidence="3 4">EXRC-4A-4</strain>
    </source>
</reference>
<evidence type="ECO:0000313" key="4">
    <source>
        <dbReference type="Proteomes" id="UP001456513"/>
    </source>
</evidence>
<accession>A0ABU9D1T9</accession>
<keyword evidence="3" id="KW-0489">Methyltransferase</keyword>
<sequence length="215" mass="23223">MTHTFDKDYWEHHWDDRTSHTVAANPYLVEETAGSTPGTALDAGCGAGAEAIWLAEQGWRVTGADISAAALTTAAQQAQHAGADVTWIEADLTSWDPAEQWDLVMTHYAHPSIPQLDFYRHIAQWVVPGGSLLIVGHLHDGAHHHSHGDGEQPPHEATVTAKDITALFDASSWRIDTAIERSRTVGGVGVHSKTLRDAVVRVTRVAPAGTKPAPR</sequence>
<dbReference type="Proteomes" id="UP001456513">
    <property type="component" value="Unassembled WGS sequence"/>
</dbReference>